<accession>U1PRY4</accession>
<dbReference type="HOGENOM" id="CLU_1269902_0_0_2"/>
<dbReference type="GO" id="GO:0006310">
    <property type="term" value="P:DNA recombination"/>
    <property type="evidence" value="ECO:0007669"/>
    <property type="project" value="UniProtKB-KW"/>
</dbReference>
<dbReference type="RefSeq" id="WP_021054609.1">
    <property type="nucleotide sequence ID" value="NZ_KE356561.1"/>
</dbReference>
<dbReference type="PROSITE" id="PS51898">
    <property type="entry name" value="TYR_RECOMBINASE"/>
    <property type="match status" value="1"/>
</dbReference>
<dbReference type="GO" id="GO:0015074">
    <property type="term" value="P:DNA integration"/>
    <property type="evidence" value="ECO:0007669"/>
    <property type="project" value="InterPro"/>
</dbReference>
<dbReference type="Proteomes" id="UP000030710">
    <property type="component" value="Unassembled WGS sequence"/>
</dbReference>
<dbReference type="eggNOG" id="arCOG01241">
    <property type="taxonomic scope" value="Archaea"/>
</dbReference>
<dbReference type="InterPro" id="IPR002104">
    <property type="entry name" value="Integrase_catalytic"/>
</dbReference>
<feature type="compositionally biased region" description="Basic and acidic residues" evidence="2">
    <location>
        <begin position="83"/>
        <end position="99"/>
    </location>
</feature>
<dbReference type="Pfam" id="PF00589">
    <property type="entry name" value="Phage_integrase"/>
    <property type="match status" value="1"/>
</dbReference>
<feature type="domain" description="Tyr recombinase" evidence="3">
    <location>
        <begin position="1"/>
        <end position="196"/>
    </location>
</feature>
<evidence type="ECO:0000259" key="3">
    <source>
        <dbReference type="PROSITE" id="PS51898"/>
    </source>
</evidence>
<gene>
    <name evidence="4" type="ORF">J07HQW2_01567</name>
</gene>
<dbReference type="GO" id="GO:0003677">
    <property type="term" value="F:DNA binding"/>
    <property type="evidence" value="ECO:0007669"/>
    <property type="project" value="InterPro"/>
</dbReference>
<keyword evidence="1" id="KW-0233">DNA recombination</keyword>
<dbReference type="InterPro" id="IPR011010">
    <property type="entry name" value="DNA_brk_join_enz"/>
</dbReference>
<sequence length="217" mass="24905">MGTRKKSFLVLAAKTGLRRKELVSLRVQDLDLEKQVVYNRSPKGVGEVRVPKDSADQKLLDDEAVSAIEDWLDTREATLERLEERGHEGRRGDGAKPDSEWLYPNDAGEKLDPMSMSRWWDKATNRAHHRVKDDDPELSEKFASFTCHDARRCYTSWLNWNSCPRDVIQALRGDAEGDMVALYTQHGEDQVRREYEKAMPTLGLYLGSLVHPRFSTD</sequence>
<dbReference type="AlphaFoldDB" id="U1PRY4"/>
<dbReference type="InterPro" id="IPR013762">
    <property type="entry name" value="Integrase-like_cat_sf"/>
</dbReference>
<dbReference type="SUPFAM" id="SSF56349">
    <property type="entry name" value="DNA breaking-rejoining enzymes"/>
    <property type="match status" value="1"/>
</dbReference>
<dbReference type="Gene3D" id="1.10.443.10">
    <property type="entry name" value="Intergrase catalytic core"/>
    <property type="match status" value="1"/>
</dbReference>
<reference evidence="4 5" key="1">
    <citation type="journal article" date="2013" name="PLoS ONE">
        <title>Assembly-driven community genomics of a hypersaline microbial ecosystem.</title>
        <authorList>
            <person name="Podell S."/>
            <person name="Ugalde J.A."/>
            <person name="Narasingarao P."/>
            <person name="Banfield J.F."/>
            <person name="Heidelberg K.B."/>
            <person name="Allen E.E."/>
        </authorList>
    </citation>
    <scope>NUCLEOTIDE SEQUENCE [LARGE SCALE GENOMIC DNA]</scope>
    <source>
        <strain evidence="5">J07HQW2</strain>
    </source>
</reference>
<evidence type="ECO:0000256" key="1">
    <source>
        <dbReference type="ARBA" id="ARBA00023172"/>
    </source>
</evidence>
<protein>
    <submittedName>
        <fullName evidence="4">Site-specific recombinase XerD</fullName>
    </submittedName>
</protein>
<feature type="region of interest" description="Disordered" evidence="2">
    <location>
        <begin position="83"/>
        <end position="107"/>
    </location>
</feature>
<evidence type="ECO:0000313" key="5">
    <source>
        <dbReference type="Proteomes" id="UP000030710"/>
    </source>
</evidence>
<evidence type="ECO:0000313" key="4">
    <source>
        <dbReference type="EMBL" id="ERG95121.1"/>
    </source>
</evidence>
<organism evidence="4 5">
    <name type="scientific">Haloquadratum walsbyi J07HQW2</name>
    <dbReference type="NCBI Taxonomy" id="1238425"/>
    <lineage>
        <taxon>Archaea</taxon>
        <taxon>Methanobacteriati</taxon>
        <taxon>Methanobacteriota</taxon>
        <taxon>Stenosarchaea group</taxon>
        <taxon>Halobacteria</taxon>
        <taxon>Halobacteriales</taxon>
        <taxon>Haloferacaceae</taxon>
        <taxon>Haloquadratum</taxon>
    </lineage>
</organism>
<dbReference type="EMBL" id="KE356561">
    <property type="protein sequence ID" value="ERG95121.1"/>
    <property type="molecule type" value="Genomic_DNA"/>
</dbReference>
<name>U1PRY4_9EURY</name>
<dbReference type="CDD" id="cd00397">
    <property type="entry name" value="DNA_BRE_C"/>
    <property type="match status" value="1"/>
</dbReference>
<evidence type="ECO:0000256" key="2">
    <source>
        <dbReference type="SAM" id="MobiDB-lite"/>
    </source>
</evidence>
<dbReference type="STRING" id="1238425.J07HQW2_01567"/>
<proteinExistence type="predicted"/>